<accession>A0A8E2EVB0</accession>
<evidence type="ECO:0000313" key="2">
    <source>
        <dbReference type="EMBL" id="OCL05577.1"/>
    </source>
</evidence>
<dbReference type="SUPFAM" id="SSF48439">
    <property type="entry name" value="Protein prenylyltransferase"/>
    <property type="match status" value="1"/>
</dbReference>
<feature type="region of interest" description="Disordered" evidence="1">
    <location>
        <begin position="1"/>
        <end position="29"/>
    </location>
</feature>
<protein>
    <submittedName>
        <fullName evidence="2">Uncharacterized protein</fullName>
    </submittedName>
</protein>
<feature type="non-terminal residue" evidence="2">
    <location>
        <position position="1"/>
    </location>
</feature>
<dbReference type="OrthoDB" id="5328412at2759"/>
<proteinExistence type="predicted"/>
<feature type="compositionally biased region" description="Polar residues" evidence="1">
    <location>
        <begin position="183"/>
        <end position="197"/>
    </location>
</feature>
<sequence>MPPKRKEFLKGNSKHGKQKPREPETENDFLDAADEHEQAGGKWRAGDAAKATRFFKRAIDLYNAGLQRYPRSFDLAYNKANLEYQMTQDARIASQLGSTTDLLQETLQSHRFALTLDQENTDILFNTAQVLTSLAEALTENAKSDEHAEESKAAARALLEEAFQKFADCLARQEAEYAEMQQQIEAGSAAQETQAKPGTNDAAPPASPASPEAMETSSTASSPEEWATVIEPITPSTLLDTVTAQLNSLATLVALSAPTDAASLTQLSDLAGPLITAKIPAYAALLPPPSP</sequence>
<gene>
    <name evidence="2" type="ORF">AOQ84DRAFT_441400</name>
</gene>
<dbReference type="EMBL" id="KV750252">
    <property type="protein sequence ID" value="OCL05577.1"/>
    <property type="molecule type" value="Genomic_DNA"/>
</dbReference>
<evidence type="ECO:0000313" key="3">
    <source>
        <dbReference type="Proteomes" id="UP000250140"/>
    </source>
</evidence>
<reference evidence="2 3" key="1">
    <citation type="journal article" date="2016" name="Nat. Commun.">
        <title>Ectomycorrhizal ecology is imprinted in the genome of the dominant symbiotic fungus Cenococcum geophilum.</title>
        <authorList>
            <consortium name="DOE Joint Genome Institute"/>
            <person name="Peter M."/>
            <person name="Kohler A."/>
            <person name="Ohm R.A."/>
            <person name="Kuo A."/>
            <person name="Krutzmann J."/>
            <person name="Morin E."/>
            <person name="Arend M."/>
            <person name="Barry K.W."/>
            <person name="Binder M."/>
            <person name="Choi C."/>
            <person name="Clum A."/>
            <person name="Copeland A."/>
            <person name="Grisel N."/>
            <person name="Haridas S."/>
            <person name="Kipfer T."/>
            <person name="LaButti K."/>
            <person name="Lindquist E."/>
            <person name="Lipzen A."/>
            <person name="Maire R."/>
            <person name="Meier B."/>
            <person name="Mihaltcheva S."/>
            <person name="Molinier V."/>
            <person name="Murat C."/>
            <person name="Poggeler S."/>
            <person name="Quandt C.A."/>
            <person name="Sperisen C."/>
            <person name="Tritt A."/>
            <person name="Tisserant E."/>
            <person name="Crous P.W."/>
            <person name="Henrissat B."/>
            <person name="Nehls U."/>
            <person name="Egli S."/>
            <person name="Spatafora J.W."/>
            <person name="Grigoriev I.V."/>
            <person name="Martin F.M."/>
        </authorList>
    </citation>
    <scope>NUCLEOTIDE SEQUENCE [LARGE SCALE GENOMIC DNA]</scope>
    <source>
        <strain evidence="2 3">CBS 207.34</strain>
    </source>
</reference>
<organism evidence="2 3">
    <name type="scientific">Glonium stellatum</name>
    <dbReference type="NCBI Taxonomy" id="574774"/>
    <lineage>
        <taxon>Eukaryota</taxon>
        <taxon>Fungi</taxon>
        <taxon>Dikarya</taxon>
        <taxon>Ascomycota</taxon>
        <taxon>Pezizomycotina</taxon>
        <taxon>Dothideomycetes</taxon>
        <taxon>Pleosporomycetidae</taxon>
        <taxon>Gloniales</taxon>
        <taxon>Gloniaceae</taxon>
        <taxon>Glonium</taxon>
    </lineage>
</organism>
<evidence type="ECO:0000256" key="1">
    <source>
        <dbReference type="SAM" id="MobiDB-lite"/>
    </source>
</evidence>
<name>A0A8E2EVB0_9PEZI</name>
<dbReference type="Proteomes" id="UP000250140">
    <property type="component" value="Unassembled WGS sequence"/>
</dbReference>
<dbReference type="AlphaFoldDB" id="A0A8E2EVB0"/>
<feature type="region of interest" description="Disordered" evidence="1">
    <location>
        <begin position="183"/>
        <end position="224"/>
    </location>
</feature>
<keyword evidence="3" id="KW-1185">Reference proteome</keyword>